<evidence type="ECO:0000313" key="2">
    <source>
        <dbReference type="Proteomes" id="UP000291562"/>
    </source>
</evidence>
<dbReference type="KEGG" id="xbc:ELE36_13270"/>
<organism evidence="1 2">
    <name type="scientific">Pseudolysobacter antarcticus</name>
    <dbReference type="NCBI Taxonomy" id="2511995"/>
    <lineage>
        <taxon>Bacteria</taxon>
        <taxon>Pseudomonadati</taxon>
        <taxon>Pseudomonadota</taxon>
        <taxon>Gammaproteobacteria</taxon>
        <taxon>Lysobacterales</taxon>
        <taxon>Rhodanobacteraceae</taxon>
        <taxon>Pseudolysobacter</taxon>
    </lineage>
</organism>
<accession>A0A411HL84</accession>
<dbReference type="Proteomes" id="UP000291562">
    <property type="component" value="Chromosome"/>
</dbReference>
<name>A0A411HL84_9GAMM</name>
<protein>
    <submittedName>
        <fullName evidence="1">Uncharacterized protein</fullName>
    </submittedName>
</protein>
<dbReference type="RefSeq" id="WP_129834066.1">
    <property type="nucleotide sequence ID" value="NZ_CP035704.1"/>
</dbReference>
<keyword evidence="2" id="KW-1185">Reference proteome</keyword>
<dbReference type="EMBL" id="CP035704">
    <property type="protein sequence ID" value="QBB71248.1"/>
    <property type="molecule type" value="Genomic_DNA"/>
</dbReference>
<sequence length="87" mass="9557">MSTGTGDGFAMHKCQQQKRLFCLHHIARIDLFVCQKSRNGGMLISIAILNLGGISKIETAFTRQLPLRFSAPDQSADAKHDIANAML</sequence>
<proteinExistence type="predicted"/>
<dbReference type="AlphaFoldDB" id="A0A411HL84"/>
<reference evidence="1 2" key="1">
    <citation type="submission" date="2019-01" db="EMBL/GenBank/DDBJ databases">
        <title>Pseudolysobacter antarctica gen. nov., sp. nov., isolated from Fildes Peninsula, Antarctica.</title>
        <authorList>
            <person name="Wei Z."/>
            <person name="Peng F."/>
        </authorList>
    </citation>
    <scope>NUCLEOTIDE SEQUENCE [LARGE SCALE GENOMIC DNA]</scope>
    <source>
        <strain evidence="1 2">AQ6-296</strain>
    </source>
</reference>
<evidence type="ECO:0000313" key="1">
    <source>
        <dbReference type="EMBL" id="QBB71248.1"/>
    </source>
</evidence>
<gene>
    <name evidence="1" type="ORF">ELE36_13270</name>
</gene>